<evidence type="ECO:0000256" key="1">
    <source>
        <dbReference type="SAM" id="Phobius"/>
    </source>
</evidence>
<protein>
    <recommendedName>
        <fullName evidence="5">Prealbumin-like fold domain-containing protein</fullName>
    </recommendedName>
</protein>
<evidence type="ECO:0000313" key="3">
    <source>
        <dbReference type="EMBL" id="HIV25608.1"/>
    </source>
</evidence>
<accession>A0A9D1P2X3</accession>
<dbReference type="AlphaFoldDB" id="A0A9D1P2X3"/>
<name>A0A9D1P2X3_9FIRM</name>
<reference evidence="3" key="1">
    <citation type="submission" date="2020-10" db="EMBL/GenBank/DDBJ databases">
        <authorList>
            <person name="Gilroy R."/>
        </authorList>
    </citation>
    <scope>NUCLEOTIDE SEQUENCE</scope>
    <source>
        <strain evidence="3">CHK188-20938</strain>
    </source>
</reference>
<dbReference type="Proteomes" id="UP000824169">
    <property type="component" value="Unassembled WGS sequence"/>
</dbReference>
<reference evidence="3" key="2">
    <citation type="journal article" date="2021" name="PeerJ">
        <title>Extensive microbial diversity within the chicken gut microbiome revealed by metagenomics and culture.</title>
        <authorList>
            <person name="Gilroy R."/>
            <person name="Ravi A."/>
            <person name="Getino M."/>
            <person name="Pursley I."/>
            <person name="Horton D.L."/>
            <person name="Alikhan N.F."/>
            <person name="Baker D."/>
            <person name="Gharbi K."/>
            <person name="Hall N."/>
            <person name="Watson M."/>
            <person name="Adriaenssens E.M."/>
            <person name="Foster-Nyarko E."/>
            <person name="Jarju S."/>
            <person name="Secka A."/>
            <person name="Antonio M."/>
            <person name="Oren A."/>
            <person name="Chaudhuri R.R."/>
            <person name="La Ragione R."/>
            <person name="Hildebrand F."/>
            <person name="Pallen M.J."/>
        </authorList>
    </citation>
    <scope>NUCLEOTIDE SEQUENCE</scope>
    <source>
        <strain evidence="3">CHK188-20938</strain>
    </source>
</reference>
<sequence>MHKGKGAKYRKSWGIAAAALLLSLLAPEAVQAETSGSITVLLEEGISPEGIRFSCTKIGSIVQGSYLLDASFQKTGLDLNEIKTSAEMRDAAEQLAALAVGGTVAAPDAEGIAKFENLEQGLYLLNAESTGSYQTADAALAAIPSWEETLGAMTYDITVVPKFKSWEPEKMTLFDTGYSSRLAGCAGGAGAAAVLLVLLNRRRAVKK</sequence>
<feature type="transmembrane region" description="Helical" evidence="1">
    <location>
        <begin position="178"/>
        <end position="199"/>
    </location>
</feature>
<keyword evidence="2" id="KW-0732">Signal</keyword>
<evidence type="ECO:0000256" key="2">
    <source>
        <dbReference type="SAM" id="SignalP"/>
    </source>
</evidence>
<evidence type="ECO:0008006" key="5">
    <source>
        <dbReference type="Google" id="ProtNLM"/>
    </source>
</evidence>
<dbReference type="InterPro" id="IPR013783">
    <property type="entry name" value="Ig-like_fold"/>
</dbReference>
<keyword evidence="1" id="KW-0812">Transmembrane</keyword>
<keyword evidence="1" id="KW-0472">Membrane</keyword>
<organism evidence="3 4">
    <name type="scientific">Candidatus Scatomonas pullistercoris</name>
    <dbReference type="NCBI Taxonomy" id="2840920"/>
    <lineage>
        <taxon>Bacteria</taxon>
        <taxon>Bacillati</taxon>
        <taxon>Bacillota</taxon>
        <taxon>Clostridia</taxon>
        <taxon>Lachnospirales</taxon>
        <taxon>Lachnospiraceae</taxon>
        <taxon>Lachnospiraceae incertae sedis</taxon>
        <taxon>Candidatus Scatomonas</taxon>
    </lineage>
</organism>
<proteinExistence type="predicted"/>
<feature type="signal peptide" evidence="2">
    <location>
        <begin position="1"/>
        <end position="32"/>
    </location>
</feature>
<keyword evidence="1" id="KW-1133">Transmembrane helix</keyword>
<dbReference type="EMBL" id="DVOO01000022">
    <property type="protein sequence ID" value="HIV25608.1"/>
    <property type="molecule type" value="Genomic_DNA"/>
</dbReference>
<evidence type="ECO:0000313" key="4">
    <source>
        <dbReference type="Proteomes" id="UP000824169"/>
    </source>
</evidence>
<comment type="caution">
    <text evidence="3">The sequence shown here is derived from an EMBL/GenBank/DDBJ whole genome shotgun (WGS) entry which is preliminary data.</text>
</comment>
<gene>
    <name evidence="3" type="ORF">IAB71_07480</name>
</gene>
<dbReference type="Gene3D" id="2.60.40.10">
    <property type="entry name" value="Immunoglobulins"/>
    <property type="match status" value="1"/>
</dbReference>
<feature type="chain" id="PRO_5038481365" description="Prealbumin-like fold domain-containing protein" evidence="2">
    <location>
        <begin position="33"/>
        <end position="207"/>
    </location>
</feature>